<feature type="transmembrane region" description="Helical" evidence="7">
    <location>
        <begin position="104"/>
        <end position="122"/>
    </location>
</feature>
<dbReference type="Pfam" id="PF02397">
    <property type="entry name" value="Bac_transf"/>
    <property type="match status" value="1"/>
</dbReference>
<keyword evidence="5 7" id="KW-1133">Transmembrane helix</keyword>
<name>A0ABU6NPT6_9BACI</name>
<dbReference type="NCBIfam" id="TIGR03025">
    <property type="entry name" value="EPS_sugtrans"/>
    <property type="match status" value="1"/>
</dbReference>
<proteinExistence type="inferred from homology"/>
<evidence type="ECO:0000256" key="5">
    <source>
        <dbReference type="ARBA" id="ARBA00022989"/>
    </source>
</evidence>
<dbReference type="PANTHER" id="PTHR30576:SF0">
    <property type="entry name" value="UNDECAPRENYL-PHOSPHATE N-ACETYLGALACTOSAMINYL 1-PHOSPHATE TRANSFERASE-RELATED"/>
    <property type="match status" value="1"/>
</dbReference>
<comment type="caution">
    <text evidence="9">The sequence shown here is derived from an EMBL/GenBank/DDBJ whole genome shotgun (WGS) entry which is preliminary data.</text>
</comment>
<sequence>MPNMIPNRATRALTMVVDLILIVLSYGLAFLLFNEQMTPKNYDAFLGILPWIIVISILFLGIYELDRLVQYDVWDIVRKLAIAVTFILLITMTVSFFFREFAMPRSVLLSAHGIAFTALLVWKSAFTKYSQLSRKGKVMFIGTEKEFEEMEDSLASFLSKSSYVRWYDKKESLAQLRTQINQFNVVFIGSELEEEKKDRLMFHAMKNKKLVYVVPKVNDMLLMNTSVTTMDDTMVMQVRPFTLSLTQLLIKRGVDIAAAVAMIVATLPVMVVTAIGIKIEDRGPVFFKQERVGKNHKPFNILKFRSMVIDAESKTGPVLAKSNDDRITKMGKFIRKTRIDELPQLINVLKGDMSLVGPRPEREFFTKQFQRENKWFNYRHAVKPGITGYAQVMGKYTTDADKKLKFDLHYIRNYSFWLDLTILMQTILVVINKAKSEGELAHKKKSKQNVSYVTRKQESH</sequence>
<evidence type="ECO:0000256" key="1">
    <source>
        <dbReference type="ARBA" id="ARBA00004141"/>
    </source>
</evidence>
<evidence type="ECO:0000256" key="2">
    <source>
        <dbReference type="ARBA" id="ARBA00006464"/>
    </source>
</evidence>
<evidence type="ECO:0000256" key="6">
    <source>
        <dbReference type="ARBA" id="ARBA00023136"/>
    </source>
</evidence>
<keyword evidence="6 7" id="KW-0472">Membrane</keyword>
<dbReference type="Proteomes" id="UP001341820">
    <property type="component" value="Unassembled WGS sequence"/>
</dbReference>
<evidence type="ECO:0000259" key="8">
    <source>
        <dbReference type="Pfam" id="PF02397"/>
    </source>
</evidence>
<dbReference type="InterPro" id="IPR017475">
    <property type="entry name" value="EPS_sugar_tfrase"/>
</dbReference>
<feature type="transmembrane region" description="Helical" evidence="7">
    <location>
        <begin position="12"/>
        <end position="33"/>
    </location>
</feature>
<gene>
    <name evidence="9" type="ORF">P5F74_19055</name>
</gene>
<feature type="domain" description="Bacterial sugar transferase" evidence="8">
    <location>
        <begin position="251"/>
        <end position="431"/>
    </location>
</feature>
<comment type="similarity">
    <text evidence="2">Belongs to the bacterial sugar transferase family.</text>
</comment>
<reference evidence="9 10" key="1">
    <citation type="submission" date="2023-03" db="EMBL/GenBank/DDBJ databases">
        <title>Bacillus Genome Sequencing.</title>
        <authorList>
            <person name="Dunlap C."/>
        </authorList>
    </citation>
    <scope>NUCLEOTIDE SEQUENCE [LARGE SCALE GENOMIC DNA]</scope>
    <source>
        <strain evidence="9 10">B-4107</strain>
    </source>
</reference>
<evidence type="ECO:0000256" key="7">
    <source>
        <dbReference type="SAM" id="Phobius"/>
    </source>
</evidence>
<feature type="transmembrane region" description="Helical" evidence="7">
    <location>
        <begin position="45"/>
        <end position="65"/>
    </location>
</feature>
<dbReference type="RefSeq" id="WP_328238834.1">
    <property type="nucleotide sequence ID" value="NZ_JAROAS010000061.1"/>
</dbReference>
<dbReference type="GO" id="GO:0016740">
    <property type="term" value="F:transferase activity"/>
    <property type="evidence" value="ECO:0007669"/>
    <property type="project" value="UniProtKB-KW"/>
</dbReference>
<evidence type="ECO:0000256" key="3">
    <source>
        <dbReference type="ARBA" id="ARBA00022679"/>
    </source>
</evidence>
<dbReference type="EMBL" id="JAROAS010000061">
    <property type="protein sequence ID" value="MED4130210.1"/>
    <property type="molecule type" value="Genomic_DNA"/>
</dbReference>
<accession>A0ABU6NPT6</accession>
<protein>
    <submittedName>
        <fullName evidence="9">Sugar transferase</fullName>
    </submittedName>
</protein>
<dbReference type="InterPro" id="IPR003362">
    <property type="entry name" value="Bact_transf"/>
</dbReference>
<evidence type="ECO:0000256" key="4">
    <source>
        <dbReference type="ARBA" id="ARBA00022692"/>
    </source>
</evidence>
<comment type="subcellular location">
    <subcellularLocation>
        <location evidence="1">Membrane</location>
        <topology evidence="1">Multi-pass membrane protein</topology>
    </subcellularLocation>
</comment>
<feature type="transmembrane region" description="Helical" evidence="7">
    <location>
        <begin position="77"/>
        <end position="98"/>
    </location>
</feature>
<keyword evidence="10" id="KW-1185">Reference proteome</keyword>
<evidence type="ECO:0000313" key="10">
    <source>
        <dbReference type="Proteomes" id="UP001341820"/>
    </source>
</evidence>
<organism evidence="9 10">
    <name type="scientific">Shouchella miscanthi</name>
    <dbReference type="NCBI Taxonomy" id="2598861"/>
    <lineage>
        <taxon>Bacteria</taxon>
        <taxon>Bacillati</taxon>
        <taxon>Bacillota</taxon>
        <taxon>Bacilli</taxon>
        <taxon>Bacillales</taxon>
        <taxon>Bacillaceae</taxon>
        <taxon>Shouchella</taxon>
    </lineage>
</organism>
<keyword evidence="4 7" id="KW-0812">Transmembrane</keyword>
<dbReference type="PANTHER" id="PTHR30576">
    <property type="entry name" value="COLANIC BIOSYNTHESIS UDP-GLUCOSE LIPID CARRIER TRANSFERASE"/>
    <property type="match status" value="1"/>
</dbReference>
<evidence type="ECO:0000313" key="9">
    <source>
        <dbReference type="EMBL" id="MED4130210.1"/>
    </source>
</evidence>
<keyword evidence="3 9" id="KW-0808">Transferase</keyword>
<feature type="transmembrane region" description="Helical" evidence="7">
    <location>
        <begin position="256"/>
        <end position="277"/>
    </location>
</feature>